<dbReference type="Proteomes" id="UP000531216">
    <property type="component" value="Unassembled WGS sequence"/>
</dbReference>
<keyword evidence="4 5" id="KW-0472">Membrane</keyword>
<dbReference type="AlphaFoldDB" id="A0A7W6BR34"/>
<gene>
    <name evidence="6" type="ORF">GGR05_002683</name>
</gene>
<reference evidence="6 7" key="1">
    <citation type="submission" date="2020-08" db="EMBL/GenBank/DDBJ databases">
        <title>Genomic Encyclopedia of Type Strains, Phase IV (KMG-IV): sequencing the most valuable type-strain genomes for metagenomic binning, comparative biology and taxonomic classification.</title>
        <authorList>
            <person name="Goeker M."/>
        </authorList>
    </citation>
    <scope>NUCLEOTIDE SEQUENCE [LARGE SCALE GENOMIC DNA]</scope>
    <source>
        <strain evidence="6 7">DSM 25024</strain>
    </source>
</reference>
<organism evidence="6 7">
    <name type="scientific">Aureimonas phyllosphaerae</name>
    <dbReference type="NCBI Taxonomy" id="1166078"/>
    <lineage>
        <taxon>Bacteria</taxon>
        <taxon>Pseudomonadati</taxon>
        <taxon>Pseudomonadota</taxon>
        <taxon>Alphaproteobacteria</taxon>
        <taxon>Hyphomicrobiales</taxon>
        <taxon>Aurantimonadaceae</taxon>
        <taxon>Aureimonas</taxon>
    </lineage>
</organism>
<evidence type="ECO:0000256" key="2">
    <source>
        <dbReference type="ARBA" id="ARBA00022692"/>
    </source>
</evidence>
<dbReference type="PIRSF" id="PIRSF033913">
    <property type="entry name" value="S-S_format_DsbB"/>
    <property type="match status" value="1"/>
</dbReference>
<keyword evidence="2 5" id="KW-0812">Transmembrane</keyword>
<feature type="transmembrane region" description="Helical" evidence="5">
    <location>
        <begin position="55"/>
        <end position="73"/>
    </location>
</feature>
<dbReference type="GO" id="GO:0016020">
    <property type="term" value="C:membrane"/>
    <property type="evidence" value="ECO:0007669"/>
    <property type="project" value="UniProtKB-SubCell"/>
</dbReference>
<comment type="subcellular location">
    <subcellularLocation>
        <location evidence="1">Membrane</location>
        <topology evidence="1">Multi-pass membrane protein</topology>
    </subcellularLocation>
</comment>
<evidence type="ECO:0000313" key="7">
    <source>
        <dbReference type="Proteomes" id="UP000531216"/>
    </source>
</evidence>
<comment type="caution">
    <text evidence="6">The sequence shown here is derived from an EMBL/GenBank/DDBJ whole genome shotgun (WGS) entry which is preliminary data.</text>
</comment>
<evidence type="ECO:0000256" key="4">
    <source>
        <dbReference type="ARBA" id="ARBA00023136"/>
    </source>
</evidence>
<dbReference type="GO" id="GO:0006457">
    <property type="term" value="P:protein folding"/>
    <property type="evidence" value="ECO:0007669"/>
    <property type="project" value="InterPro"/>
</dbReference>
<name>A0A7W6BR34_9HYPH</name>
<dbReference type="InterPro" id="IPR024199">
    <property type="entry name" value="Uncharacterised_DsbB"/>
</dbReference>
<feature type="transmembrane region" description="Helical" evidence="5">
    <location>
        <begin position="140"/>
        <end position="165"/>
    </location>
</feature>
<evidence type="ECO:0000256" key="5">
    <source>
        <dbReference type="SAM" id="Phobius"/>
    </source>
</evidence>
<dbReference type="Gene3D" id="1.20.1550.10">
    <property type="entry name" value="DsbB-like"/>
    <property type="match status" value="1"/>
</dbReference>
<proteinExistence type="predicted"/>
<evidence type="ECO:0000256" key="1">
    <source>
        <dbReference type="ARBA" id="ARBA00004141"/>
    </source>
</evidence>
<evidence type="ECO:0000313" key="6">
    <source>
        <dbReference type="EMBL" id="MBB3936529.1"/>
    </source>
</evidence>
<dbReference type="InterPro" id="IPR023380">
    <property type="entry name" value="DsbB-like_sf"/>
</dbReference>
<dbReference type="RefSeq" id="WP_090962803.1">
    <property type="nucleotide sequence ID" value="NZ_FOOA01000007.1"/>
</dbReference>
<dbReference type="GO" id="GO:0015035">
    <property type="term" value="F:protein-disulfide reductase activity"/>
    <property type="evidence" value="ECO:0007669"/>
    <property type="project" value="InterPro"/>
</dbReference>
<dbReference type="EMBL" id="JACIDO010000005">
    <property type="protein sequence ID" value="MBB3936529.1"/>
    <property type="molecule type" value="Genomic_DNA"/>
</dbReference>
<keyword evidence="3 5" id="KW-1133">Transmembrane helix</keyword>
<accession>A0A7W6BR34</accession>
<protein>
    <submittedName>
        <fullName evidence="6">Disulfide bond formation protein DsbB</fullName>
    </submittedName>
</protein>
<dbReference type="OrthoDB" id="9808637at2"/>
<dbReference type="InterPro" id="IPR003752">
    <property type="entry name" value="DiS_bond_form_DsbB/BdbC"/>
</dbReference>
<evidence type="ECO:0000256" key="3">
    <source>
        <dbReference type="ARBA" id="ARBA00022989"/>
    </source>
</evidence>
<feature type="transmembrane region" description="Helical" evidence="5">
    <location>
        <begin position="80"/>
        <end position="100"/>
    </location>
</feature>
<sequence length="176" mass="17934">MAGQVTFQGRTGFRQTLSAALLAGGMAATVGGALLFQHVGGYMPCALCLEQRTPYYIGIPVALAALAASKLRAPAIVTRGLLLVVGLLMLWAAALGVYHAGVEWGFWAGPADCAAGGAVDLSVDLLSSIDAVRPPSCSEAALRILGVSLAGWNALIATVLAALALRSALARGDRFA</sequence>
<dbReference type="Pfam" id="PF02600">
    <property type="entry name" value="DsbB"/>
    <property type="match status" value="1"/>
</dbReference>
<feature type="transmembrane region" description="Helical" evidence="5">
    <location>
        <begin position="16"/>
        <end position="35"/>
    </location>
</feature>
<keyword evidence="7" id="KW-1185">Reference proteome</keyword>
<dbReference type="SUPFAM" id="SSF158442">
    <property type="entry name" value="DsbB-like"/>
    <property type="match status" value="1"/>
</dbReference>